<dbReference type="Proteomes" id="UP001233999">
    <property type="component" value="Unassembled WGS sequence"/>
</dbReference>
<gene>
    <name evidence="2" type="ORF">L9F63_008034</name>
</gene>
<dbReference type="EMBL" id="JASPKZ010010261">
    <property type="protein sequence ID" value="KAJ9574809.1"/>
    <property type="molecule type" value="Genomic_DNA"/>
</dbReference>
<reference evidence="2" key="2">
    <citation type="submission" date="2023-05" db="EMBL/GenBank/DDBJ databases">
        <authorList>
            <person name="Fouks B."/>
        </authorList>
    </citation>
    <scope>NUCLEOTIDE SEQUENCE</scope>
    <source>
        <strain evidence="2">Stay&amp;Tobe</strain>
        <tissue evidence="2">Testes</tissue>
    </source>
</reference>
<evidence type="ECO:0008006" key="4">
    <source>
        <dbReference type="Google" id="ProtNLM"/>
    </source>
</evidence>
<protein>
    <recommendedName>
        <fullName evidence="4">Salivary secreted peptide</fullName>
    </recommendedName>
</protein>
<evidence type="ECO:0000256" key="1">
    <source>
        <dbReference type="SAM" id="SignalP"/>
    </source>
</evidence>
<keyword evidence="1" id="KW-0732">Signal</keyword>
<feature type="chain" id="PRO_5042003082" description="Salivary secreted peptide" evidence="1">
    <location>
        <begin position="22"/>
        <end position="155"/>
    </location>
</feature>
<sequence length="155" mass="17320">MSCVGTSILVSVICFLVFAQGAPPPRVGETVNNTFIYNGTLFKSYENMSISVTVIYPRGWTISKINASFEWSKEGYATGSLTRNGIGTNSWQITLNLDTNIFGVFQIVVITQHEVSEEEYKINSYPSTYSFDELVINRSGPGIIREMIKVIKKEN</sequence>
<comment type="caution">
    <text evidence="2">The sequence shown here is derived from an EMBL/GenBank/DDBJ whole genome shotgun (WGS) entry which is preliminary data.</text>
</comment>
<name>A0AAD7Z6H3_DIPPU</name>
<accession>A0AAD7Z6H3</accession>
<keyword evidence="3" id="KW-1185">Reference proteome</keyword>
<dbReference type="AlphaFoldDB" id="A0AAD7Z6H3"/>
<reference evidence="2" key="1">
    <citation type="journal article" date="2023" name="IScience">
        <title>Live-bearing cockroach genome reveals convergent evolutionary mechanisms linked to viviparity in insects and beyond.</title>
        <authorList>
            <person name="Fouks B."/>
            <person name="Harrison M.C."/>
            <person name="Mikhailova A.A."/>
            <person name="Marchal E."/>
            <person name="English S."/>
            <person name="Carruthers M."/>
            <person name="Jennings E.C."/>
            <person name="Chiamaka E.L."/>
            <person name="Frigard R.A."/>
            <person name="Pippel M."/>
            <person name="Attardo G.M."/>
            <person name="Benoit J.B."/>
            <person name="Bornberg-Bauer E."/>
            <person name="Tobe S.S."/>
        </authorList>
    </citation>
    <scope>NUCLEOTIDE SEQUENCE</scope>
    <source>
        <strain evidence="2">Stay&amp;Tobe</strain>
    </source>
</reference>
<feature type="signal peptide" evidence="1">
    <location>
        <begin position="1"/>
        <end position="21"/>
    </location>
</feature>
<evidence type="ECO:0000313" key="2">
    <source>
        <dbReference type="EMBL" id="KAJ9574809.1"/>
    </source>
</evidence>
<evidence type="ECO:0000313" key="3">
    <source>
        <dbReference type="Proteomes" id="UP001233999"/>
    </source>
</evidence>
<proteinExistence type="predicted"/>
<organism evidence="2 3">
    <name type="scientific">Diploptera punctata</name>
    <name type="common">Pacific beetle cockroach</name>
    <dbReference type="NCBI Taxonomy" id="6984"/>
    <lineage>
        <taxon>Eukaryota</taxon>
        <taxon>Metazoa</taxon>
        <taxon>Ecdysozoa</taxon>
        <taxon>Arthropoda</taxon>
        <taxon>Hexapoda</taxon>
        <taxon>Insecta</taxon>
        <taxon>Pterygota</taxon>
        <taxon>Neoptera</taxon>
        <taxon>Polyneoptera</taxon>
        <taxon>Dictyoptera</taxon>
        <taxon>Blattodea</taxon>
        <taxon>Blaberoidea</taxon>
        <taxon>Blaberidae</taxon>
        <taxon>Diplopterinae</taxon>
        <taxon>Diploptera</taxon>
    </lineage>
</organism>